<evidence type="ECO:0000313" key="2">
    <source>
        <dbReference type="Proteomes" id="UP001234178"/>
    </source>
</evidence>
<dbReference type="EMBL" id="JAOYFB010000004">
    <property type="protein sequence ID" value="KAK4013661.1"/>
    <property type="molecule type" value="Genomic_DNA"/>
</dbReference>
<accession>A0ABQ9ZLX2</accession>
<protein>
    <submittedName>
        <fullName evidence="1">Uncharacterized protein</fullName>
    </submittedName>
</protein>
<sequence>MSRDVPVDMGQEFGIVEELNVEYNSSYEALVVQTIGCSRSRQPFLKQPSLTGTQTTINNINSSPHLESNTDLQHHIQKRYTYAIDSDVNIYRQLEHKLNCFGKQHYHAQALNFQLSFEKTHHPGGCKNVPTCNLP</sequence>
<name>A0ABQ9ZLX2_9CRUS</name>
<dbReference type="Proteomes" id="UP001234178">
    <property type="component" value="Unassembled WGS sequence"/>
</dbReference>
<organism evidence="1 2">
    <name type="scientific">Daphnia magna</name>
    <dbReference type="NCBI Taxonomy" id="35525"/>
    <lineage>
        <taxon>Eukaryota</taxon>
        <taxon>Metazoa</taxon>
        <taxon>Ecdysozoa</taxon>
        <taxon>Arthropoda</taxon>
        <taxon>Crustacea</taxon>
        <taxon>Branchiopoda</taxon>
        <taxon>Diplostraca</taxon>
        <taxon>Cladocera</taxon>
        <taxon>Anomopoda</taxon>
        <taxon>Daphniidae</taxon>
        <taxon>Daphnia</taxon>
    </lineage>
</organism>
<proteinExistence type="predicted"/>
<gene>
    <name evidence="1" type="ORF">OUZ56_026213</name>
</gene>
<keyword evidence="2" id="KW-1185">Reference proteome</keyword>
<evidence type="ECO:0000313" key="1">
    <source>
        <dbReference type="EMBL" id="KAK4013661.1"/>
    </source>
</evidence>
<comment type="caution">
    <text evidence="1">The sequence shown here is derived from an EMBL/GenBank/DDBJ whole genome shotgun (WGS) entry which is preliminary data.</text>
</comment>
<reference evidence="1 2" key="1">
    <citation type="journal article" date="2023" name="Nucleic Acids Res.">
        <title>The hologenome of Daphnia magna reveals possible DNA methylation and microbiome-mediated evolution of the host genome.</title>
        <authorList>
            <person name="Chaturvedi A."/>
            <person name="Li X."/>
            <person name="Dhandapani V."/>
            <person name="Marshall H."/>
            <person name="Kissane S."/>
            <person name="Cuenca-Cambronero M."/>
            <person name="Asole G."/>
            <person name="Calvet F."/>
            <person name="Ruiz-Romero M."/>
            <person name="Marangio P."/>
            <person name="Guigo R."/>
            <person name="Rago D."/>
            <person name="Mirbahai L."/>
            <person name="Eastwood N."/>
            <person name="Colbourne J.K."/>
            <person name="Zhou J."/>
            <person name="Mallon E."/>
            <person name="Orsini L."/>
        </authorList>
    </citation>
    <scope>NUCLEOTIDE SEQUENCE [LARGE SCALE GENOMIC DNA]</scope>
    <source>
        <strain evidence="1">LRV0_1</strain>
    </source>
</reference>